<name>A0ABT0RRE9_9SPHN</name>
<dbReference type="Proteomes" id="UP001203410">
    <property type="component" value="Unassembled WGS sequence"/>
</dbReference>
<keyword evidence="1" id="KW-1133">Transmembrane helix</keyword>
<keyword evidence="3" id="KW-1185">Reference proteome</keyword>
<reference evidence="2 3" key="1">
    <citation type="submission" date="2022-05" db="EMBL/GenBank/DDBJ databases">
        <authorList>
            <person name="Jo J.-H."/>
            <person name="Im W.-T."/>
        </authorList>
    </citation>
    <scope>NUCLEOTIDE SEQUENCE [LARGE SCALE GENOMIC DNA]</scope>
    <source>
        <strain evidence="2 3">NSE70-1</strain>
    </source>
</reference>
<proteinExistence type="predicted"/>
<accession>A0ABT0RRE9</accession>
<keyword evidence="1" id="KW-0472">Membrane</keyword>
<organism evidence="2 3">
    <name type="scientific">Sphingomonas caseinilyticus</name>
    <dbReference type="NCBI Taxonomy" id="2908205"/>
    <lineage>
        <taxon>Bacteria</taxon>
        <taxon>Pseudomonadati</taxon>
        <taxon>Pseudomonadota</taxon>
        <taxon>Alphaproteobacteria</taxon>
        <taxon>Sphingomonadales</taxon>
        <taxon>Sphingomonadaceae</taxon>
        <taxon>Sphingomonas</taxon>
    </lineage>
</organism>
<keyword evidence="1" id="KW-0812">Transmembrane</keyword>
<evidence type="ECO:0000313" key="2">
    <source>
        <dbReference type="EMBL" id="MCL6697403.1"/>
    </source>
</evidence>
<dbReference type="Pfam" id="PF14023">
    <property type="entry name" value="Bestrophin-like"/>
    <property type="match status" value="1"/>
</dbReference>
<sequence>MDWFAELIDRMNFWVVTLVLLVSLVAAREFGGWLHRRLEGNKDDCAEDGVDKQFVITGTLGLLALLIAFTFSLSLHRYEERRMTVVAEANAIGTAEMRVRLLNPPDNARMAALLQAYARARLAYGLADSAEKRALAAKSASLRSEIQAAALAALAPESRTPLGITVTPSINAVLDIGAEREALNTARVPGAILFCLFSFNLLSAAMLGYALTGTRARQRPATIALFLLLTMALMLILDLDAPQRGMIKVDQSPMLQLVDGFAPLPQANLQ</sequence>
<protein>
    <recommendedName>
        <fullName evidence="4">DUF4239 domain-containing protein</fullName>
    </recommendedName>
</protein>
<gene>
    <name evidence="2" type="ORF">LZ496_01180</name>
</gene>
<feature type="transmembrane region" description="Helical" evidence="1">
    <location>
        <begin position="223"/>
        <end position="241"/>
    </location>
</feature>
<dbReference type="InterPro" id="IPR025333">
    <property type="entry name" value="DUF4239"/>
</dbReference>
<evidence type="ECO:0008006" key="4">
    <source>
        <dbReference type="Google" id="ProtNLM"/>
    </source>
</evidence>
<feature type="transmembrane region" description="Helical" evidence="1">
    <location>
        <begin position="12"/>
        <end position="34"/>
    </location>
</feature>
<feature type="transmembrane region" description="Helical" evidence="1">
    <location>
        <begin position="190"/>
        <end position="211"/>
    </location>
</feature>
<evidence type="ECO:0000256" key="1">
    <source>
        <dbReference type="SAM" id="Phobius"/>
    </source>
</evidence>
<evidence type="ECO:0000313" key="3">
    <source>
        <dbReference type="Proteomes" id="UP001203410"/>
    </source>
</evidence>
<dbReference type="RefSeq" id="WP_249902776.1">
    <property type="nucleotide sequence ID" value="NZ_JAMGBA010000001.1"/>
</dbReference>
<comment type="caution">
    <text evidence="2">The sequence shown here is derived from an EMBL/GenBank/DDBJ whole genome shotgun (WGS) entry which is preliminary data.</text>
</comment>
<feature type="transmembrane region" description="Helical" evidence="1">
    <location>
        <begin position="54"/>
        <end position="75"/>
    </location>
</feature>
<dbReference type="EMBL" id="JAMGBA010000001">
    <property type="protein sequence ID" value="MCL6697403.1"/>
    <property type="molecule type" value="Genomic_DNA"/>
</dbReference>